<dbReference type="EMBL" id="KF900672">
    <property type="protein sequence ID" value="AIF03156.1"/>
    <property type="molecule type" value="Genomic_DNA"/>
</dbReference>
<dbReference type="Pfam" id="PF10633">
    <property type="entry name" value="NPCBM_assoc"/>
    <property type="match status" value="1"/>
</dbReference>
<dbReference type="InterPro" id="IPR018905">
    <property type="entry name" value="A-galactase_NEW3"/>
</dbReference>
<keyword evidence="2" id="KW-0472">Membrane</keyword>
<dbReference type="Gene3D" id="2.60.40.10">
    <property type="entry name" value="Immunoglobulins"/>
    <property type="match status" value="3"/>
</dbReference>
<feature type="transmembrane region" description="Helical" evidence="2">
    <location>
        <begin position="952"/>
        <end position="972"/>
    </location>
</feature>
<protein>
    <submittedName>
        <fullName evidence="4">Putative membrane protein</fullName>
    </submittedName>
</protein>
<feature type="domain" description="Alpha-galactosidase NEW3" evidence="3">
    <location>
        <begin position="295"/>
        <end position="360"/>
    </location>
</feature>
<evidence type="ECO:0000259" key="3">
    <source>
        <dbReference type="Pfam" id="PF10633"/>
    </source>
</evidence>
<evidence type="ECO:0000313" key="4">
    <source>
        <dbReference type="EMBL" id="AIF03156.1"/>
    </source>
</evidence>
<dbReference type="AlphaFoldDB" id="A0A075GGJ2"/>
<dbReference type="InterPro" id="IPR013783">
    <property type="entry name" value="Ig-like_fold"/>
</dbReference>
<accession>A0A075GGJ2</accession>
<organism evidence="4">
    <name type="scientific">uncultured marine group II/III euryarchaeote KM3_161_F10</name>
    <dbReference type="NCBI Taxonomy" id="1457915"/>
    <lineage>
        <taxon>Archaea</taxon>
        <taxon>Methanobacteriati</taxon>
        <taxon>Methanobacteriota</taxon>
        <taxon>environmental samples</taxon>
    </lineage>
</organism>
<keyword evidence="2" id="KW-1133">Transmembrane helix</keyword>
<dbReference type="PANTHER" id="PTHR39198">
    <property type="entry name" value="HYPOTHETICAL MEMBRANE PROTEIN, CONSERVED"/>
    <property type="match status" value="1"/>
</dbReference>
<evidence type="ECO:0000256" key="2">
    <source>
        <dbReference type="SAM" id="Phobius"/>
    </source>
</evidence>
<proteinExistence type="predicted"/>
<name>A0A075GGJ2_9EURY</name>
<feature type="region of interest" description="Disordered" evidence="1">
    <location>
        <begin position="933"/>
        <end position="956"/>
    </location>
</feature>
<sequence>MSRATLSGVIFILALMLLSPLAGLSLPGSDSGLHPASNPDAGRDHGSYSVEIYPAGEIGPGDDQLTRNQSRSFEFTVENTGSDADTYDITAVWTDNNNLGWNCVADVDSVSLAAGATASVEFTFSTPRASVYDGAEKQFKLNATSTNETTVSDSEDFNIRIDMSHAVDLTVRGEASKSAERGDMVRFQLDLTNVGDNGDSYRVSLTHVPWDWSADTDTVNINNVAAGEQRSFYVDVDVPDSAEEDEYALITVLVTSKATGFDHIDAVQQVNTTVTDGRTYGLTLTIDTDSQETIPGKAASYSLTLRNDGNEPDSFALDASALPTGWSGSVSPDSVADLDPDDTADISFSVTPPADAEEDDWAVADVSAWSTGRNHHRDSVATNTTVRIPVRGVDLSSDAAGKGGTPGTTVSFTFTLENTGSDPDSYDLSLEKPPTWDISLSQLTVEDLADGSSATIILSGVIPGYAQDTDSADATVTATSRGNSSVSQAVMVTFTVDTVYSMSLTVDGWQRTANPGNSTTFSFTVTNLGNGVEDFTIDHTTLPVGWDVDGLPHADLTGVSADGGTATFQATLTVPGDETPGWNNFTVSVAVKDNPSINQLQSIAIEVENFAAMTVVVDPAAASSDPGATSSYTFSITNTGNSDDTFGFYIDDLPPSWQVQYRLPDGGAYISQLSVPVGATGSVDIFVTTLTTDGPGERSLTLTVRSGLNQRITRDSALSLTIAETYGLEVMTGTTAKDGGPNEAIPFSFTVRNNGNALDYVSLPIPTPPLNWEATLSDTQFTLSPGASKTVYLNLRTPEGVWGGSHTVMVTINSDETGEKHTLNFTVTIPASPGLDVVLVQKDDDIKAGEEGSFTFNLSNTGNTFEQVSLKVQGKYSSWFNLPQASVDMAPGDTREITVIANPPGNTPSMDTTASFNATLSSNGESILKSMTLSIEGAPPPPPTDNDDEGGFPIPGPGLLAAFGAAGAVALLRRRR</sequence>
<reference evidence="4" key="1">
    <citation type="journal article" date="2014" name="Genome Biol. Evol.">
        <title>Pangenome evidence for extensive interdomain horizontal transfer affecting lineage core and shell genes in uncultured planktonic thaumarchaeota and euryarchaeota.</title>
        <authorList>
            <person name="Deschamps P."/>
            <person name="Zivanovic Y."/>
            <person name="Moreira D."/>
            <person name="Rodriguez-Valera F."/>
            <person name="Lopez-Garcia P."/>
        </authorList>
    </citation>
    <scope>NUCLEOTIDE SEQUENCE</scope>
</reference>
<keyword evidence="2" id="KW-0812">Transmembrane</keyword>
<evidence type="ECO:0000256" key="1">
    <source>
        <dbReference type="SAM" id="MobiDB-lite"/>
    </source>
</evidence>
<dbReference type="PANTHER" id="PTHR39198:SF1">
    <property type="entry name" value="ALPHA-GALACTOSIDASE NEW3 DOMAIN-CONTAINING PROTEIN"/>
    <property type="match status" value="1"/>
</dbReference>